<organism evidence="6 7">
    <name type="scientific">Aspergillus flavus (strain ATCC 200026 / FGSC A1120 / IAM 13836 / NRRL 3357 / JCM 12722 / SRRC 167)</name>
    <dbReference type="NCBI Taxonomy" id="332952"/>
    <lineage>
        <taxon>Eukaryota</taxon>
        <taxon>Fungi</taxon>
        <taxon>Dikarya</taxon>
        <taxon>Ascomycota</taxon>
        <taxon>Pezizomycotina</taxon>
        <taxon>Eurotiomycetes</taxon>
        <taxon>Eurotiomycetidae</taxon>
        <taxon>Eurotiales</taxon>
        <taxon>Aspergillaceae</taxon>
        <taxon>Aspergillus</taxon>
        <taxon>Aspergillus subgen. Circumdati</taxon>
    </lineage>
</organism>
<feature type="transmembrane region" description="Helical" evidence="5">
    <location>
        <begin position="55"/>
        <end position="72"/>
    </location>
</feature>
<evidence type="ECO:0000256" key="1">
    <source>
        <dbReference type="ARBA" id="ARBA00004141"/>
    </source>
</evidence>
<accession>A0A7U2MHT7</accession>
<dbReference type="PANTHER" id="PTHR23502:SF33">
    <property type="entry name" value="MAJOR FACILITATOR SUPERFAMILY (MFS) PROFILE DOMAIN-CONTAINING PROTEIN-RELATED"/>
    <property type="match status" value="1"/>
</dbReference>
<evidence type="ECO:0000313" key="6">
    <source>
        <dbReference type="EMBL" id="QRD83510.1"/>
    </source>
</evidence>
<dbReference type="Pfam" id="PF07690">
    <property type="entry name" value="MFS_1"/>
    <property type="match status" value="1"/>
</dbReference>
<keyword evidence="7" id="KW-1185">Reference proteome</keyword>
<dbReference type="Gene3D" id="1.20.1250.20">
    <property type="entry name" value="MFS general substrate transporter like domains"/>
    <property type="match status" value="1"/>
</dbReference>
<evidence type="ECO:0000256" key="4">
    <source>
        <dbReference type="ARBA" id="ARBA00023136"/>
    </source>
</evidence>
<dbReference type="PANTHER" id="PTHR23502">
    <property type="entry name" value="MAJOR FACILITATOR SUPERFAMILY"/>
    <property type="match status" value="1"/>
</dbReference>
<proteinExistence type="predicted"/>
<feature type="transmembrane region" description="Helical" evidence="5">
    <location>
        <begin position="116"/>
        <end position="139"/>
    </location>
</feature>
<feature type="transmembrane region" description="Helical" evidence="5">
    <location>
        <begin position="21"/>
        <end position="43"/>
    </location>
</feature>
<gene>
    <name evidence="6" type="ORF">F9C07_2284300</name>
</gene>
<protein>
    <submittedName>
        <fullName evidence="6">Major facilitator superfamily domain-containing protein</fullName>
    </submittedName>
</protein>
<name>A0A7U2MHT7_ASPFN</name>
<dbReference type="GO" id="GO:0016020">
    <property type="term" value="C:membrane"/>
    <property type="evidence" value="ECO:0007669"/>
    <property type="project" value="UniProtKB-SubCell"/>
</dbReference>
<keyword evidence="3 5" id="KW-1133">Transmembrane helix</keyword>
<sequence>MEWPKDPANPRNFSKGRKWSILGFVSLMSFLSPLTSSIFTPGVQFMNASFHNESNVLSSLVVSIYLLGYVIGSAKAPSLAALIIFRFLAGIGGPGCLTIGGGIISDLFAPNERGATMAAFSIGPLIGPTISPIAGVFFISAGQLEMGMSNDFILLSYEDTKELASILGITEQFNFSELIGKAGLVSIAEEIKDDHGKPQFVDLISRMLRWSPED</sequence>
<dbReference type="GO" id="GO:0022857">
    <property type="term" value="F:transmembrane transporter activity"/>
    <property type="evidence" value="ECO:0007669"/>
    <property type="project" value="InterPro"/>
</dbReference>
<dbReference type="VEuPathDB" id="FungiDB:AFLA_005333"/>
<keyword evidence="4 5" id="KW-0472">Membrane</keyword>
<dbReference type="Proteomes" id="UP000596276">
    <property type="component" value="Chromosome 5"/>
</dbReference>
<evidence type="ECO:0000256" key="3">
    <source>
        <dbReference type="ARBA" id="ARBA00022989"/>
    </source>
</evidence>
<dbReference type="InterPro" id="IPR036259">
    <property type="entry name" value="MFS_trans_sf"/>
</dbReference>
<feature type="transmembrane region" description="Helical" evidence="5">
    <location>
        <begin position="79"/>
        <end position="104"/>
    </location>
</feature>
<reference evidence="7" key="1">
    <citation type="journal article" date="2021" name="G3 (Bethesda)">
        <title>Chromosome assembled and annotated genome sequence of Aspergillus flavus NRRL 3357.</title>
        <authorList>
            <person name="Skerker J.M."/>
            <person name="Pianalto K.M."/>
            <person name="Mondo S.J."/>
            <person name="Yang K."/>
            <person name="Arkin A.P."/>
            <person name="Keller N.P."/>
            <person name="Grigoriev I.V."/>
            <person name="Louise Glass N.L."/>
        </authorList>
    </citation>
    <scope>NUCLEOTIDE SEQUENCE [LARGE SCALE GENOMIC DNA]</scope>
    <source>
        <strain evidence="7">ATCC 200026 / FGSC A1120 / IAM 13836 / NRRL 3357 / JCM 12722 / SRRC 167</strain>
    </source>
</reference>
<dbReference type="VEuPathDB" id="FungiDB:F9C07_2284300"/>
<evidence type="ECO:0000256" key="5">
    <source>
        <dbReference type="SAM" id="Phobius"/>
    </source>
</evidence>
<dbReference type="AlphaFoldDB" id="A0A7U2MHT7"/>
<dbReference type="SUPFAM" id="SSF103473">
    <property type="entry name" value="MFS general substrate transporter"/>
    <property type="match status" value="1"/>
</dbReference>
<dbReference type="EMBL" id="CP044621">
    <property type="protein sequence ID" value="QRD83510.1"/>
    <property type="molecule type" value="Genomic_DNA"/>
</dbReference>
<comment type="subcellular location">
    <subcellularLocation>
        <location evidence="1">Membrane</location>
        <topology evidence="1">Multi-pass membrane protein</topology>
    </subcellularLocation>
</comment>
<evidence type="ECO:0000313" key="7">
    <source>
        <dbReference type="Proteomes" id="UP000596276"/>
    </source>
</evidence>
<keyword evidence="2 5" id="KW-0812">Transmembrane</keyword>
<dbReference type="InterPro" id="IPR011701">
    <property type="entry name" value="MFS"/>
</dbReference>
<evidence type="ECO:0000256" key="2">
    <source>
        <dbReference type="ARBA" id="ARBA00022692"/>
    </source>
</evidence>